<evidence type="ECO:0000313" key="2">
    <source>
        <dbReference type="Proteomes" id="UP001165287"/>
    </source>
</evidence>
<dbReference type="InterPro" id="IPR037208">
    <property type="entry name" value="Spo0E-like_sf"/>
</dbReference>
<protein>
    <submittedName>
        <fullName evidence="1">Aspartyl-phosphate phosphatase Spo0E family protein</fullName>
    </submittedName>
</protein>
<dbReference type="Pfam" id="PF09388">
    <property type="entry name" value="SpoOE-like"/>
    <property type="match status" value="1"/>
</dbReference>
<evidence type="ECO:0000313" key="1">
    <source>
        <dbReference type="EMBL" id="MBZ5752098.1"/>
    </source>
</evidence>
<dbReference type="Proteomes" id="UP001165287">
    <property type="component" value="Unassembled WGS sequence"/>
</dbReference>
<dbReference type="RefSeq" id="WP_224140528.1">
    <property type="nucleotide sequence ID" value="NZ_JAIQUM010000046.1"/>
</dbReference>
<dbReference type="InterPro" id="IPR036638">
    <property type="entry name" value="HLH_DNA-bd_sf"/>
</dbReference>
<comment type="caution">
    <text evidence="1">The sequence shown here is derived from an EMBL/GenBank/DDBJ whole genome shotgun (WGS) entry which is preliminary data.</text>
</comment>
<dbReference type="InterPro" id="IPR018540">
    <property type="entry name" value="Spo0E-like"/>
</dbReference>
<reference evidence="1" key="1">
    <citation type="submission" date="2024-05" db="EMBL/GenBank/DDBJ databases">
        <title>Metabacillus sp. nov., isolated from the rhizosphere soil of tomato plants.</title>
        <authorList>
            <person name="Ma R."/>
        </authorList>
    </citation>
    <scope>NUCLEOTIDE SEQUENCE</scope>
    <source>
        <strain evidence="1">DBTR6</strain>
    </source>
</reference>
<proteinExistence type="predicted"/>
<name>A0ABS7UUY7_9BACI</name>
<keyword evidence="2" id="KW-1185">Reference proteome</keyword>
<organism evidence="1 2">
    <name type="scientific">Metabacillus rhizolycopersici</name>
    <dbReference type="NCBI Taxonomy" id="2875709"/>
    <lineage>
        <taxon>Bacteria</taxon>
        <taxon>Bacillati</taxon>
        <taxon>Bacillota</taxon>
        <taxon>Bacilli</taxon>
        <taxon>Bacillales</taxon>
        <taxon>Bacillaceae</taxon>
        <taxon>Metabacillus</taxon>
    </lineage>
</organism>
<gene>
    <name evidence="1" type="ORF">K9V48_18045</name>
</gene>
<dbReference type="EMBL" id="JAIQUM010000046">
    <property type="protein sequence ID" value="MBZ5752098.1"/>
    <property type="molecule type" value="Genomic_DNA"/>
</dbReference>
<accession>A0ABS7UUY7</accession>
<dbReference type="Gene3D" id="4.10.280.10">
    <property type="entry name" value="Helix-loop-helix DNA-binding domain"/>
    <property type="match status" value="1"/>
</dbReference>
<dbReference type="SUPFAM" id="SSF140500">
    <property type="entry name" value="BAS1536-like"/>
    <property type="match status" value="1"/>
</dbReference>
<sequence length="58" mass="6880">MASEKYELECRVNQLRKELVQIAEVTGLNSHETICYSQKLDQHITNYQKLSYKNRKCC</sequence>